<reference evidence="5" key="2">
    <citation type="journal article" date="2023" name="IMA Fungus">
        <title>Comparative genomic study of the Penicillium genus elucidates a diverse pangenome and 15 lateral gene transfer events.</title>
        <authorList>
            <person name="Petersen C."/>
            <person name="Sorensen T."/>
            <person name="Nielsen M.R."/>
            <person name="Sondergaard T.E."/>
            <person name="Sorensen J.L."/>
            <person name="Fitzpatrick D.A."/>
            <person name="Frisvad J.C."/>
            <person name="Nielsen K.L."/>
        </authorList>
    </citation>
    <scope>NUCLEOTIDE SEQUENCE</scope>
    <source>
        <strain evidence="5">IBT 29677</strain>
    </source>
</reference>
<proteinExistence type="predicted"/>
<keyword evidence="6" id="KW-1185">Reference proteome</keyword>
<dbReference type="Pfam" id="PF01544">
    <property type="entry name" value="CorA"/>
    <property type="match status" value="1"/>
</dbReference>
<accession>A0A9W9WB70</accession>
<dbReference type="RefSeq" id="XP_056493964.1">
    <property type="nucleotide sequence ID" value="XM_056625382.1"/>
</dbReference>
<evidence type="ECO:0000256" key="4">
    <source>
        <dbReference type="ARBA" id="ARBA00023136"/>
    </source>
</evidence>
<reference evidence="5" key="1">
    <citation type="submission" date="2022-12" db="EMBL/GenBank/DDBJ databases">
        <authorList>
            <person name="Petersen C."/>
        </authorList>
    </citation>
    <scope>NUCLEOTIDE SEQUENCE</scope>
    <source>
        <strain evidence="5">IBT 29677</strain>
    </source>
</reference>
<organism evidence="5 6">
    <name type="scientific">Penicillium cosmopolitanum</name>
    <dbReference type="NCBI Taxonomy" id="1131564"/>
    <lineage>
        <taxon>Eukaryota</taxon>
        <taxon>Fungi</taxon>
        <taxon>Dikarya</taxon>
        <taxon>Ascomycota</taxon>
        <taxon>Pezizomycotina</taxon>
        <taxon>Eurotiomycetes</taxon>
        <taxon>Eurotiomycetidae</taxon>
        <taxon>Eurotiales</taxon>
        <taxon>Aspergillaceae</taxon>
        <taxon>Penicillium</taxon>
    </lineage>
</organism>
<dbReference type="AlphaFoldDB" id="A0A9W9WB70"/>
<dbReference type="GO" id="GO:0046873">
    <property type="term" value="F:metal ion transmembrane transporter activity"/>
    <property type="evidence" value="ECO:0007669"/>
    <property type="project" value="InterPro"/>
</dbReference>
<dbReference type="EMBL" id="JAPZBU010000003">
    <property type="protein sequence ID" value="KAJ5414118.1"/>
    <property type="molecule type" value="Genomic_DNA"/>
</dbReference>
<keyword evidence="2" id="KW-0812">Transmembrane</keyword>
<dbReference type="Gene3D" id="1.20.58.340">
    <property type="entry name" value="Magnesium transport protein CorA, transmembrane region"/>
    <property type="match status" value="1"/>
</dbReference>
<dbReference type="InterPro" id="IPR002523">
    <property type="entry name" value="MgTranspt_CorA/ZnTranspt_ZntB"/>
</dbReference>
<dbReference type="Proteomes" id="UP001147747">
    <property type="component" value="Unassembled WGS sequence"/>
</dbReference>
<dbReference type="SUPFAM" id="SSF144083">
    <property type="entry name" value="Magnesium transport protein CorA, transmembrane region"/>
    <property type="match status" value="1"/>
</dbReference>
<name>A0A9W9WB70_9EURO</name>
<evidence type="ECO:0000256" key="1">
    <source>
        <dbReference type="ARBA" id="ARBA00004141"/>
    </source>
</evidence>
<gene>
    <name evidence="5" type="ORF">N7509_000745</name>
</gene>
<keyword evidence="3" id="KW-1133">Transmembrane helix</keyword>
<dbReference type="GO" id="GO:0016020">
    <property type="term" value="C:membrane"/>
    <property type="evidence" value="ECO:0007669"/>
    <property type="project" value="UniProtKB-SubCell"/>
</dbReference>
<comment type="subcellular location">
    <subcellularLocation>
        <location evidence="1">Membrane</location>
        <topology evidence="1">Multi-pass membrane protein</topology>
    </subcellularLocation>
</comment>
<dbReference type="GeneID" id="81364362"/>
<sequence length="582" mass="65260">METNENRAPLHTREGTLSTLSAWNMLIILYNVGTAQEYARKVRHRAETESEQSLYPVDDFGDFANFLSQPYTPRPPRLRSPFSAVDPTCCFVSLYNISSANMTRISFETIGQFEELGQTAMPNNDSFSLLLLRGYPCAKWLNHLGARFGIDPEFFRRHLLFASRPGRNLSKPAATQRRPSCHSDMLSLQVTTISLQDQDMQMKHQKELDTLRKESFKQISTYTSNLALLNSSDMTAGDSFAREFSVHDLVCFSLEQSISIYIPSALEGRLGIVWHDGLRQLGDEMKWPWQSSSSRTNSILKYLPKSLHKPGISSNSRTRTMRGQPQSAEPSARAEFFLKNYLYGHIDPPRAVHDPLYALSPFFNLAVSSEMAILDVLDTKIREELNHSHIIGNNSPTLSNLLYHQQVLGRHIRNLKETIDAIESRYERSIPGNAPDSDVRVSTTQNVELILGDYRAALTYAETLAAECVQGMTITAHSATIRESEKAVVEAQSVTRLTKLAVFFVPLSFVASLFGMNVREVNPGSTPPFWSWAVASLAVGAITWALLKHDEIEDLTKRAWRSCTGGCIAGVHEATLEPDHTV</sequence>
<evidence type="ECO:0000256" key="2">
    <source>
        <dbReference type="ARBA" id="ARBA00022692"/>
    </source>
</evidence>
<comment type="caution">
    <text evidence="5">The sequence shown here is derived from an EMBL/GenBank/DDBJ whole genome shotgun (WGS) entry which is preliminary data.</text>
</comment>
<dbReference type="InterPro" id="IPR045863">
    <property type="entry name" value="CorA_TM1_TM2"/>
</dbReference>
<evidence type="ECO:0000313" key="6">
    <source>
        <dbReference type="Proteomes" id="UP001147747"/>
    </source>
</evidence>
<evidence type="ECO:0000313" key="5">
    <source>
        <dbReference type="EMBL" id="KAJ5414118.1"/>
    </source>
</evidence>
<dbReference type="OrthoDB" id="3231000at2759"/>
<keyword evidence="4" id="KW-0472">Membrane</keyword>
<evidence type="ECO:0000256" key="3">
    <source>
        <dbReference type="ARBA" id="ARBA00022989"/>
    </source>
</evidence>
<protein>
    <submittedName>
        <fullName evidence="5">Uncharacterized protein</fullName>
    </submittedName>
</protein>